<evidence type="ECO:0000313" key="6">
    <source>
        <dbReference type="Proteomes" id="UP000799438"/>
    </source>
</evidence>
<dbReference type="PRINTS" id="PR00682">
    <property type="entry name" value="IPNSYNTHASE"/>
</dbReference>
<dbReference type="OrthoDB" id="288590at2759"/>
<evidence type="ECO:0000256" key="1">
    <source>
        <dbReference type="ARBA" id="ARBA00008056"/>
    </source>
</evidence>
<evidence type="ECO:0000259" key="4">
    <source>
        <dbReference type="PROSITE" id="PS51471"/>
    </source>
</evidence>
<protein>
    <recommendedName>
        <fullName evidence="4">Fe2OG dioxygenase domain-containing protein</fullName>
    </recommendedName>
</protein>
<dbReference type="Proteomes" id="UP000799438">
    <property type="component" value="Unassembled WGS sequence"/>
</dbReference>
<reference evidence="5" key="1">
    <citation type="journal article" date="2020" name="Stud. Mycol.">
        <title>101 Dothideomycetes genomes: a test case for predicting lifestyles and emergence of pathogens.</title>
        <authorList>
            <person name="Haridas S."/>
            <person name="Albert R."/>
            <person name="Binder M."/>
            <person name="Bloem J."/>
            <person name="Labutti K."/>
            <person name="Salamov A."/>
            <person name="Andreopoulos B."/>
            <person name="Baker S."/>
            <person name="Barry K."/>
            <person name="Bills G."/>
            <person name="Bluhm B."/>
            <person name="Cannon C."/>
            <person name="Castanera R."/>
            <person name="Culley D."/>
            <person name="Daum C."/>
            <person name="Ezra D."/>
            <person name="Gonzalez J."/>
            <person name="Henrissat B."/>
            <person name="Kuo A."/>
            <person name="Liang C."/>
            <person name="Lipzen A."/>
            <person name="Lutzoni F."/>
            <person name="Magnuson J."/>
            <person name="Mondo S."/>
            <person name="Nolan M."/>
            <person name="Ohm R."/>
            <person name="Pangilinan J."/>
            <person name="Park H.-J."/>
            <person name="Ramirez L."/>
            <person name="Alfaro M."/>
            <person name="Sun H."/>
            <person name="Tritt A."/>
            <person name="Yoshinaga Y."/>
            <person name="Zwiers L.-H."/>
            <person name="Turgeon B."/>
            <person name="Goodwin S."/>
            <person name="Spatafora J."/>
            <person name="Crous P."/>
            <person name="Grigoriev I."/>
        </authorList>
    </citation>
    <scope>NUCLEOTIDE SEQUENCE</scope>
    <source>
        <strain evidence="5">CBS 121167</strain>
    </source>
</reference>
<dbReference type="EMBL" id="ML995479">
    <property type="protein sequence ID" value="KAF2144384.1"/>
    <property type="molecule type" value="Genomic_DNA"/>
</dbReference>
<proteinExistence type="inferred from homology"/>
<keyword evidence="2" id="KW-0560">Oxidoreductase</keyword>
<evidence type="ECO:0000313" key="5">
    <source>
        <dbReference type="EMBL" id="KAF2144384.1"/>
    </source>
</evidence>
<dbReference type="InterPro" id="IPR050231">
    <property type="entry name" value="Iron_ascorbate_oxido_reductase"/>
</dbReference>
<feature type="region of interest" description="Disordered" evidence="3">
    <location>
        <begin position="1"/>
        <end position="24"/>
    </location>
</feature>
<dbReference type="Gene3D" id="2.60.120.330">
    <property type="entry name" value="B-lactam Antibiotic, Isopenicillin N Synthase, Chain"/>
    <property type="match status" value="1"/>
</dbReference>
<dbReference type="AlphaFoldDB" id="A0A6A6BM75"/>
<dbReference type="GeneID" id="54294099"/>
<feature type="compositionally biased region" description="Low complexity" evidence="3">
    <location>
        <begin position="1"/>
        <end position="22"/>
    </location>
</feature>
<feature type="region of interest" description="Disordered" evidence="3">
    <location>
        <begin position="244"/>
        <end position="265"/>
    </location>
</feature>
<evidence type="ECO:0000256" key="2">
    <source>
        <dbReference type="RuleBase" id="RU003682"/>
    </source>
</evidence>
<dbReference type="GO" id="GO:0044283">
    <property type="term" value="P:small molecule biosynthetic process"/>
    <property type="evidence" value="ECO:0007669"/>
    <property type="project" value="UniProtKB-ARBA"/>
</dbReference>
<dbReference type="InterPro" id="IPR026992">
    <property type="entry name" value="DIOX_N"/>
</dbReference>
<name>A0A6A6BM75_9PEZI</name>
<comment type="similarity">
    <text evidence="1 2">Belongs to the iron/ascorbate-dependent oxidoreductase family.</text>
</comment>
<dbReference type="SUPFAM" id="SSF51197">
    <property type="entry name" value="Clavaminate synthase-like"/>
    <property type="match status" value="1"/>
</dbReference>
<dbReference type="Pfam" id="PF03171">
    <property type="entry name" value="2OG-FeII_Oxy"/>
    <property type="match status" value="1"/>
</dbReference>
<keyword evidence="2" id="KW-0479">Metal-binding</keyword>
<dbReference type="InterPro" id="IPR005123">
    <property type="entry name" value="Oxoglu/Fe-dep_dioxygenase_dom"/>
</dbReference>
<sequence>MAPAATAIATTTSPIPQTQTPSPASPVPIVDFGPFLSASATPTSRRSVATDIDAAFRSVGFVYLTNHGIPQQEIDACFAWSKRFFALPPATKALAPHPPTGAHHRGYSAPATEKVTQHTYTSSDITSARTVPDVKESFDSGNPADERQPNIWAPEDVLPGFRAAQERFFALCAQLVHRVLEALGTALALPDERDLSNAHAASAFQLRLLHYPPVAVRALREGVKARIGAHSDFGSLTVLFQESGGEEEVGGLEGEDGEGERRWRPAPPVPGAVLVNIGDLMERWSNGRWRSTMHRPWEGARSEVDGPETDGVDGEELCAPRYSIPFFAAPDDDAVIDALPGCWGEERPKKFEAVTAREYVTMRMNALY</sequence>
<evidence type="ECO:0000256" key="3">
    <source>
        <dbReference type="SAM" id="MobiDB-lite"/>
    </source>
</evidence>
<accession>A0A6A6BM75</accession>
<dbReference type="PROSITE" id="PS51471">
    <property type="entry name" value="FE2OG_OXY"/>
    <property type="match status" value="1"/>
</dbReference>
<keyword evidence="6" id="KW-1185">Reference proteome</keyword>
<dbReference type="GO" id="GO:0046872">
    <property type="term" value="F:metal ion binding"/>
    <property type="evidence" value="ECO:0007669"/>
    <property type="project" value="UniProtKB-KW"/>
</dbReference>
<keyword evidence="2" id="KW-0408">Iron</keyword>
<gene>
    <name evidence="5" type="ORF">K452DRAFT_223169</name>
</gene>
<feature type="compositionally biased region" description="Acidic residues" evidence="3">
    <location>
        <begin position="244"/>
        <end position="258"/>
    </location>
</feature>
<dbReference type="GO" id="GO:0016491">
    <property type="term" value="F:oxidoreductase activity"/>
    <property type="evidence" value="ECO:0007669"/>
    <property type="project" value="UniProtKB-KW"/>
</dbReference>
<dbReference type="Pfam" id="PF14226">
    <property type="entry name" value="DIOX_N"/>
    <property type="match status" value="1"/>
</dbReference>
<dbReference type="RefSeq" id="XP_033400096.1">
    <property type="nucleotide sequence ID" value="XM_033536603.1"/>
</dbReference>
<dbReference type="PANTHER" id="PTHR47990">
    <property type="entry name" value="2-OXOGLUTARATE (2OG) AND FE(II)-DEPENDENT OXYGENASE SUPERFAMILY PROTEIN-RELATED"/>
    <property type="match status" value="1"/>
</dbReference>
<dbReference type="InterPro" id="IPR027443">
    <property type="entry name" value="IPNS-like_sf"/>
</dbReference>
<dbReference type="InterPro" id="IPR044861">
    <property type="entry name" value="IPNS-like_FE2OG_OXY"/>
</dbReference>
<feature type="domain" description="Fe2OG dioxygenase" evidence="4">
    <location>
        <begin position="202"/>
        <end position="330"/>
    </location>
</feature>
<organism evidence="5 6">
    <name type="scientific">Aplosporella prunicola CBS 121167</name>
    <dbReference type="NCBI Taxonomy" id="1176127"/>
    <lineage>
        <taxon>Eukaryota</taxon>
        <taxon>Fungi</taxon>
        <taxon>Dikarya</taxon>
        <taxon>Ascomycota</taxon>
        <taxon>Pezizomycotina</taxon>
        <taxon>Dothideomycetes</taxon>
        <taxon>Dothideomycetes incertae sedis</taxon>
        <taxon>Botryosphaeriales</taxon>
        <taxon>Aplosporellaceae</taxon>
        <taxon>Aplosporella</taxon>
    </lineage>
</organism>